<evidence type="ECO:0000313" key="2">
    <source>
        <dbReference type="Proteomes" id="UP000034694"/>
    </source>
</evidence>
<proteinExistence type="predicted"/>
<comment type="caution">
    <text evidence="1">The sequence shown here is derived from an EMBL/GenBank/DDBJ whole genome shotgun (WGS) entry which is preliminary data.</text>
</comment>
<name>A0A0G1UW66_9BACT</name>
<dbReference type="EMBL" id="LCPK01000004">
    <property type="protein sequence ID" value="KKU98296.1"/>
    <property type="molecule type" value="Genomic_DNA"/>
</dbReference>
<protein>
    <submittedName>
        <fullName evidence="1">Uncharacterized protein</fullName>
    </submittedName>
</protein>
<evidence type="ECO:0000313" key="1">
    <source>
        <dbReference type="EMBL" id="KKU98296.1"/>
    </source>
</evidence>
<sequence length="469" mass="50405">MGAYTPGQAKEIPIGDFAPDLPMDTPGIILDAVGARPTIAGFRPLPNLSEFGDALPTKPLGSYLAYYSDETTKLFAATEAGLWRLNGTSWVDAGVFPSSLSHVQFTQFGDDVLCVGSGAVGNKRVLIAAAMGNTFSLIAGSPQNPTVIVAVGGQVLTFVGQTWFSSAAGDDTDWTADVATLAATGTLYDFPGPVIAASSVYRNALAFKKNGILLGQQSGPPFSWTWEPVSNLTGTWGQGCVVRGPSWVAFIGVDNFYMTTGYGPEPIPNNLASWFFRTVNRTYLPDTLSWYDSENSTIYWHFVSKNAALPPTCDMFVSYNVRARRWCVGYLPISSVPYLGTASVALPVPVEANATVLFDGDYKPNRFFTGATSVGAMTLLTGYYGQPGELSQVLRARMKYNTYPTLESLYPFYTNVLGQADSTNASAVVGGDGWHNMLQTGRYHRFRLATEGDCEVTALAIEGRAAGVR</sequence>
<gene>
    <name evidence="1" type="ORF">UY28_C0004G0034</name>
</gene>
<dbReference type="Proteomes" id="UP000034694">
    <property type="component" value="Unassembled WGS sequence"/>
</dbReference>
<organism evidence="1 2">
    <name type="scientific">Candidatus Amesbacteria bacterium GW2011_GWB1_48_13</name>
    <dbReference type="NCBI Taxonomy" id="1618362"/>
    <lineage>
        <taxon>Bacteria</taxon>
        <taxon>Candidatus Amesiibacteriota</taxon>
    </lineage>
</organism>
<reference evidence="1 2" key="1">
    <citation type="journal article" date="2015" name="Nature">
        <title>rRNA introns, odd ribosomes, and small enigmatic genomes across a large radiation of phyla.</title>
        <authorList>
            <person name="Brown C.T."/>
            <person name="Hug L.A."/>
            <person name="Thomas B.C."/>
            <person name="Sharon I."/>
            <person name="Castelle C.J."/>
            <person name="Singh A."/>
            <person name="Wilkins M.J."/>
            <person name="Williams K.H."/>
            <person name="Banfield J.F."/>
        </authorList>
    </citation>
    <scope>NUCLEOTIDE SEQUENCE [LARGE SCALE GENOMIC DNA]</scope>
</reference>
<accession>A0A0G1UW66</accession>
<dbReference type="AlphaFoldDB" id="A0A0G1UW66"/>